<dbReference type="Proteomes" id="UP000094526">
    <property type="component" value="Unassembled WGS sequence"/>
</dbReference>
<name>A0A1C1CYL5_9EURO</name>
<reference evidence="3" key="1">
    <citation type="submission" date="2015-07" db="EMBL/GenBank/DDBJ databases">
        <authorList>
            <person name="Teixeira M.M."/>
            <person name="Souza R.C."/>
            <person name="Almeida L.G."/>
            <person name="Vicente V.A."/>
            <person name="de Hoog S."/>
            <person name="Bocca A.L."/>
            <person name="de Almeida S.R."/>
            <person name="Vasconcelos A.T."/>
            <person name="Felipe M.S."/>
        </authorList>
    </citation>
    <scope>NUCLEOTIDE SEQUENCE [LARGE SCALE GENOMIC DNA]</scope>
    <source>
        <strain evidence="3">KSF</strain>
    </source>
</reference>
<accession>A0A1C1CYL5</accession>
<evidence type="ECO:0000256" key="1">
    <source>
        <dbReference type="SAM" id="MobiDB-lite"/>
    </source>
</evidence>
<proteinExistence type="predicted"/>
<organism evidence="2 3">
    <name type="scientific">Cladophialophora carrionii</name>
    <dbReference type="NCBI Taxonomy" id="86049"/>
    <lineage>
        <taxon>Eukaryota</taxon>
        <taxon>Fungi</taxon>
        <taxon>Dikarya</taxon>
        <taxon>Ascomycota</taxon>
        <taxon>Pezizomycotina</taxon>
        <taxon>Eurotiomycetes</taxon>
        <taxon>Chaetothyriomycetidae</taxon>
        <taxon>Chaetothyriales</taxon>
        <taxon>Herpotrichiellaceae</taxon>
        <taxon>Cladophialophora</taxon>
    </lineage>
</organism>
<feature type="compositionally biased region" description="Low complexity" evidence="1">
    <location>
        <begin position="147"/>
        <end position="157"/>
    </location>
</feature>
<dbReference type="EMBL" id="LGRB01000008">
    <property type="protein sequence ID" value="OCT53541.1"/>
    <property type="molecule type" value="Genomic_DNA"/>
</dbReference>
<keyword evidence="3" id="KW-1185">Reference proteome</keyword>
<dbReference type="VEuPathDB" id="FungiDB:CLCR_11413"/>
<gene>
    <name evidence="2" type="ORF">CLCR_11413</name>
</gene>
<comment type="caution">
    <text evidence="2">The sequence shown here is derived from an EMBL/GenBank/DDBJ whole genome shotgun (WGS) entry which is preliminary data.</text>
</comment>
<evidence type="ECO:0000313" key="2">
    <source>
        <dbReference type="EMBL" id="OCT53541.1"/>
    </source>
</evidence>
<feature type="region of interest" description="Disordered" evidence="1">
    <location>
        <begin position="1"/>
        <end position="22"/>
    </location>
</feature>
<dbReference type="AlphaFoldDB" id="A0A1C1CYL5"/>
<evidence type="ECO:0000313" key="3">
    <source>
        <dbReference type="Proteomes" id="UP000094526"/>
    </source>
</evidence>
<feature type="region of interest" description="Disordered" evidence="1">
    <location>
        <begin position="126"/>
        <end position="161"/>
    </location>
</feature>
<feature type="compositionally biased region" description="Basic and acidic residues" evidence="1">
    <location>
        <begin position="8"/>
        <end position="22"/>
    </location>
</feature>
<sequence>MTTPTRDAPSHNECREHHSRVHPEAEAFLKPIPLMAARTIPATADPVPAEGQESDLNHHKETGVIPILRPSPPGLHVKSQTIFKVSEVYIVMVSRPATRSQMQTTQHGSGMMEDKSSMMRDSSIALDPVPYQSPPTMTKTRRTRLDSNSNNSSSSTSHIHLMSDATESPNTALLPIAPNSRHFMSVPVAQGIPGSSHLLEIDFFLLCERIVLMVVFLLWGGWRTLLSGSRLGLDLGFPAELLVWITRPRGHTVLGRGIGDELLTCRFGIRVDN</sequence>
<protein>
    <submittedName>
        <fullName evidence="2">Uncharacterized protein</fullName>
    </submittedName>
</protein>